<dbReference type="EMBL" id="KV784388">
    <property type="protein sequence ID" value="OEU07195.1"/>
    <property type="molecule type" value="Genomic_DNA"/>
</dbReference>
<evidence type="ECO:0000313" key="1">
    <source>
        <dbReference type="EMBL" id="OEU07195.1"/>
    </source>
</evidence>
<name>A0A1E7EMR6_9STRA</name>
<evidence type="ECO:0000313" key="2">
    <source>
        <dbReference type="Proteomes" id="UP000095751"/>
    </source>
</evidence>
<protein>
    <submittedName>
        <fullName evidence="1">Uncharacterized protein</fullName>
    </submittedName>
</protein>
<accession>A0A1E7EMR6</accession>
<sequence length="104" mass="11434">MFIATTTTTNIGVYAAQEPENSCPKEPMDDGIVDCSISSFGGKCAYPDKRDSTNCVWTCRCDGSIFHCSYREHPGSPMTGDPKEHNNICSTIPVDTPERQCNHL</sequence>
<dbReference type="AlphaFoldDB" id="A0A1E7EMR6"/>
<dbReference type="Proteomes" id="UP000095751">
    <property type="component" value="Unassembled WGS sequence"/>
</dbReference>
<organism evidence="1 2">
    <name type="scientific">Fragilariopsis cylindrus CCMP1102</name>
    <dbReference type="NCBI Taxonomy" id="635003"/>
    <lineage>
        <taxon>Eukaryota</taxon>
        <taxon>Sar</taxon>
        <taxon>Stramenopiles</taxon>
        <taxon>Ochrophyta</taxon>
        <taxon>Bacillariophyta</taxon>
        <taxon>Bacillariophyceae</taxon>
        <taxon>Bacillariophycidae</taxon>
        <taxon>Bacillariales</taxon>
        <taxon>Bacillariaceae</taxon>
        <taxon>Fragilariopsis</taxon>
    </lineage>
</organism>
<keyword evidence="2" id="KW-1185">Reference proteome</keyword>
<reference evidence="1 2" key="1">
    <citation type="submission" date="2016-09" db="EMBL/GenBank/DDBJ databases">
        <title>Extensive genetic diversity and differential bi-allelic expression allows diatom success in the polar Southern Ocean.</title>
        <authorList>
            <consortium name="DOE Joint Genome Institute"/>
            <person name="Mock T."/>
            <person name="Otillar R.P."/>
            <person name="Strauss J."/>
            <person name="Dupont C."/>
            <person name="Frickenhaus S."/>
            <person name="Maumus F."/>
            <person name="Mcmullan M."/>
            <person name="Sanges R."/>
            <person name="Schmutz J."/>
            <person name="Toseland A."/>
            <person name="Valas R."/>
            <person name="Veluchamy A."/>
            <person name="Ward B.J."/>
            <person name="Allen A."/>
            <person name="Barry K."/>
            <person name="Falciatore A."/>
            <person name="Ferrante M."/>
            <person name="Fortunato A.E."/>
            <person name="Gloeckner G."/>
            <person name="Gruber A."/>
            <person name="Hipkin R."/>
            <person name="Janech M."/>
            <person name="Kroth P."/>
            <person name="Leese F."/>
            <person name="Lindquist E."/>
            <person name="Lyon B.R."/>
            <person name="Martin J."/>
            <person name="Mayer C."/>
            <person name="Parker M."/>
            <person name="Quesneville H."/>
            <person name="Raymond J."/>
            <person name="Uhlig C."/>
            <person name="Valentin K.U."/>
            <person name="Worden A.Z."/>
            <person name="Armbrust E.V."/>
            <person name="Bowler C."/>
            <person name="Green B."/>
            <person name="Moulton V."/>
            <person name="Van Oosterhout C."/>
            <person name="Grigoriev I."/>
        </authorList>
    </citation>
    <scope>NUCLEOTIDE SEQUENCE [LARGE SCALE GENOMIC DNA]</scope>
    <source>
        <strain evidence="1 2">CCMP1102</strain>
    </source>
</reference>
<proteinExistence type="predicted"/>
<dbReference type="KEGG" id="fcy:FRACYDRAFT_251511"/>
<gene>
    <name evidence="1" type="ORF">FRACYDRAFT_251511</name>
</gene>
<dbReference type="InParanoid" id="A0A1E7EMR6"/>